<dbReference type="InterPro" id="IPR011075">
    <property type="entry name" value="TetR_C"/>
</dbReference>
<dbReference type="Pfam" id="PF16925">
    <property type="entry name" value="TetR_C_13"/>
    <property type="match status" value="1"/>
</dbReference>
<keyword evidence="1" id="KW-0805">Transcription regulation</keyword>
<dbReference type="GO" id="GO:0003677">
    <property type="term" value="F:DNA binding"/>
    <property type="evidence" value="ECO:0007669"/>
    <property type="project" value="UniProtKB-UniRule"/>
</dbReference>
<dbReference type="PANTHER" id="PTHR47506">
    <property type="entry name" value="TRANSCRIPTIONAL REGULATORY PROTEIN"/>
    <property type="match status" value="1"/>
</dbReference>
<dbReference type="InterPro" id="IPR036271">
    <property type="entry name" value="Tet_transcr_reg_TetR-rel_C_sf"/>
</dbReference>
<dbReference type="Gene3D" id="1.10.10.60">
    <property type="entry name" value="Homeodomain-like"/>
    <property type="match status" value="1"/>
</dbReference>
<protein>
    <submittedName>
        <fullName evidence="6">TetR family transcriptional regulator</fullName>
    </submittedName>
</protein>
<keyword evidence="7" id="KW-1185">Reference proteome</keyword>
<keyword evidence="2 4" id="KW-0238">DNA-binding</keyword>
<dbReference type="InterPro" id="IPR009057">
    <property type="entry name" value="Homeodomain-like_sf"/>
</dbReference>
<evidence type="ECO:0000313" key="7">
    <source>
        <dbReference type="Proteomes" id="UP000256763"/>
    </source>
</evidence>
<comment type="caution">
    <text evidence="6">The sequence shown here is derived from an EMBL/GenBank/DDBJ whole genome shotgun (WGS) entry which is preliminary data.</text>
</comment>
<organism evidence="6 7">
    <name type="scientific">Alkalilimnicola ehrlichii</name>
    <dbReference type="NCBI Taxonomy" id="351052"/>
    <lineage>
        <taxon>Bacteria</taxon>
        <taxon>Pseudomonadati</taxon>
        <taxon>Pseudomonadota</taxon>
        <taxon>Gammaproteobacteria</taxon>
        <taxon>Chromatiales</taxon>
        <taxon>Ectothiorhodospiraceae</taxon>
        <taxon>Alkalilimnicola</taxon>
    </lineage>
</organism>
<feature type="DNA-binding region" description="H-T-H motif" evidence="4">
    <location>
        <begin position="32"/>
        <end position="51"/>
    </location>
</feature>
<feature type="domain" description="HTH tetR-type" evidence="5">
    <location>
        <begin position="9"/>
        <end position="69"/>
    </location>
</feature>
<dbReference type="Proteomes" id="UP000256763">
    <property type="component" value="Unassembled WGS sequence"/>
</dbReference>
<dbReference type="PRINTS" id="PR00455">
    <property type="entry name" value="HTHTETR"/>
</dbReference>
<gene>
    <name evidence="6" type="ORF">CAL65_03085</name>
</gene>
<dbReference type="InterPro" id="IPR001647">
    <property type="entry name" value="HTH_TetR"/>
</dbReference>
<dbReference type="EMBL" id="NFZW01000002">
    <property type="protein sequence ID" value="RFA38900.1"/>
    <property type="molecule type" value="Genomic_DNA"/>
</dbReference>
<name>A0A3E0X0F5_9GAMM</name>
<evidence type="ECO:0000259" key="5">
    <source>
        <dbReference type="PROSITE" id="PS50977"/>
    </source>
</evidence>
<dbReference type="SUPFAM" id="SSF48498">
    <property type="entry name" value="Tetracyclin repressor-like, C-terminal domain"/>
    <property type="match status" value="1"/>
</dbReference>
<dbReference type="AlphaFoldDB" id="A0A3E0X0F5"/>
<evidence type="ECO:0000256" key="4">
    <source>
        <dbReference type="PROSITE-ProRule" id="PRU00335"/>
    </source>
</evidence>
<dbReference type="PROSITE" id="PS01081">
    <property type="entry name" value="HTH_TETR_1"/>
    <property type="match status" value="1"/>
</dbReference>
<reference evidence="7" key="1">
    <citation type="submission" date="2017-05" db="EMBL/GenBank/DDBJ databases">
        <authorList>
            <person name="Sharma S."/>
            <person name="Sidhu C."/>
            <person name="Pinnaka A.K."/>
        </authorList>
    </citation>
    <scope>NUCLEOTIDE SEQUENCE [LARGE SCALE GENOMIC DNA]</scope>
    <source>
        <strain evidence="7">AK93</strain>
    </source>
</reference>
<dbReference type="SUPFAM" id="SSF46689">
    <property type="entry name" value="Homeodomain-like"/>
    <property type="match status" value="1"/>
</dbReference>
<sequence length="202" mass="21825">MASRGRPRSFDRLTALRRAMEVFWDKGYERASMADLTAAMGINSPSLYAAFGSKEALFKEAVELYVATEGSGIWDNVNAAPTARQAVEEVLRSSAIAFTRGEDARGCLVVLAAPQAHGAAPAIDEELKRRRQANIDALKVRFEQAVAEGELPQGFDCAAVATYMVTVQHGMSIQARDGATREVLLAVADCAMAAWDKLTERG</sequence>
<keyword evidence="3" id="KW-0804">Transcription</keyword>
<accession>A0A3E0X0F5</accession>
<dbReference type="InterPro" id="IPR023772">
    <property type="entry name" value="DNA-bd_HTH_TetR-type_CS"/>
</dbReference>
<evidence type="ECO:0000256" key="2">
    <source>
        <dbReference type="ARBA" id="ARBA00023125"/>
    </source>
</evidence>
<dbReference type="PANTHER" id="PTHR47506:SF1">
    <property type="entry name" value="HTH-TYPE TRANSCRIPTIONAL REGULATOR YJDC"/>
    <property type="match status" value="1"/>
</dbReference>
<dbReference type="RefSeq" id="WP_116300920.1">
    <property type="nucleotide sequence ID" value="NZ_NFZV01000002.1"/>
</dbReference>
<dbReference type="Pfam" id="PF00440">
    <property type="entry name" value="TetR_N"/>
    <property type="match status" value="1"/>
</dbReference>
<dbReference type="OrthoDB" id="270177at2"/>
<dbReference type="PROSITE" id="PS50977">
    <property type="entry name" value="HTH_TETR_2"/>
    <property type="match status" value="1"/>
</dbReference>
<proteinExistence type="predicted"/>
<evidence type="ECO:0000256" key="1">
    <source>
        <dbReference type="ARBA" id="ARBA00023015"/>
    </source>
</evidence>
<evidence type="ECO:0000313" key="6">
    <source>
        <dbReference type="EMBL" id="RFA38900.1"/>
    </source>
</evidence>
<dbReference type="Gene3D" id="1.10.357.10">
    <property type="entry name" value="Tetracycline Repressor, domain 2"/>
    <property type="match status" value="1"/>
</dbReference>
<evidence type="ECO:0000256" key="3">
    <source>
        <dbReference type="ARBA" id="ARBA00023163"/>
    </source>
</evidence>